<keyword evidence="2" id="KW-1185">Reference proteome</keyword>
<proteinExistence type="predicted"/>
<comment type="caution">
    <text evidence="1">The sequence shown here is derived from an EMBL/GenBank/DDBJ whole genome shotgun (WGS) entry which is preliminary data.</text>
</comment>
<organism evidence="1 2">
    <name type="scientific">Neophaeococcomyces mojaviensis</name>
    <dbReference type="NCBI Taxonomy" id="3383035"/>
    <lineage>
        <taxon>Eukaryota</taxon>
        <taxon>Fungi</taxon>
        <taxon>Dikarya</taxon>
        <taxon>Ascomycota</taxon>
        <taxon>Pezizomycotina</taxon>
        <taxon>Eurotiomycetes</taxon>
        <taxon>Chaetothyriomycetidae</taxon>
        <taxon>Chaetothyriales</taxon>
        <taxon>Chaetothyriales incertae sedis</taxon>
        <taxon>Neophaeococcomyces</taxon>
    </lineage>
</organism>
<evidence type="ECO:0000313" key="1">
    <source>
        <dbReference type="EMBL" id="KAJ9658165.1"/>
    </source>
</evidence>
<evidence type="ECO:0000313" key="2">
    <source>
        <dbReference type="Proteomes" id="UP001172386"/>
    </source>
</evidence>
<dbReference type="EMBL" id="JAPDRQ010000054">
    <property type="protein sequence ID" value="KAJ9658165.1"/>
    <property type="molecule type" value="Genomic_DNA"/>
</dbReference>
<protein>
    <submittedName>
        <fullName evidence="1">Uncharacterized protein</fullName>
    </submittedName>
</protein>
<reference evidence="1" key="1">
    <citation type="submission" date="2022-10" db="EMBL/GenBank/DDBJ databases">
        <title>Culturing micro-colonial fungi from biological soil crusts in the Mojave desert and describing Neophaeococcomyces mojavensis, and introducing the new genera and species Taxawa tesnikishii.</title>
        <authorList>
            <person name="Kurbessoian T."/>
            <person name="Stajich J.E."/>
        </authorList>
    </citation>
    <scope>NUCLEOTIDE SEQUENCE</scope>
    <source>
        <strain evidence="1">JES_112</strain>
    </source>
</reference>
<accession>A0ACC3AA41</accession>
<gene>
    <name evidence="1" type="ORF">H2198_003870</name>
</gene>
<dbReference type="Proteomes" id="UP001172386">
    <property type="component" value="Unassembled WGS sequence"/>
</dbReference>
<sequence>MEICNLRVEHHRQALGIGEPCPRLSWSFAGSDTDWFQESYEIEVKRPFDGSTELTQRTSTQSLYLSWPSKALRSSEIVELRVRARSSKHHWTQWSEPLHVEAGLLNPEDWSITRPVLFRKSFEIKRRPSTARLYITAQGIYEASVNGIRVGDDFFAPGWTSYDYEILYQTYDVLSSLQVGVNVIGAEVAEGWFCGRLGFAGGKNNIWGTTVGLCNHGALTRAEIYDGETFDARLAIPDWSTPLCSDKDWMEVVLDTLDPRILRAPDGPSVKRIQTLSAVRGWESPSKKFIIDFGQNLVGWVRCKLYGPRGHTIKFTHTEVLENGECATKPLREARCTDTVILNGEPIMYEPRFTFHGFRYLQIDGWPHGHDVINIQDFTAIVVHTDMIRTGWFEFSDSMLNRLHENVVWSMRGNFLAVPTDCPQRDERLGWTGDLQAFASTASFIYDDFGMLKGWLRGLTQEQLESTGVPPLVSPDVFKGHMHTPAAIWGDALISIPWDLYRYSGDKAILMDSYRSMTSWIQKGIKRDQFGLWDSNHSQLGDWLDPAAPPDDPGNGRTDELLVANAFLIMVTDLMAQISLILGHESVSQDYTNAASTLREHFARKYITTEGRVVSDTQTALALAIHFSPVIYEESRRDGSLTSGPHNQSWSTIQNCEWVRRNADCGPRAK</sequence>
<name>A0ACC3AA41_9EURO</name>